<dbReference type="STRING" id="1046627.BZARG_1014"/>
<protein>
    <recommendedName>
        <fullName evidence="6">DUF4175 family protein</fullName>
    </recommendedName>
</protein>
<feature type="region of interest" description="Disordered" evidence="2">
    <location>
        <begin position="941"/>
        <end position="1000"/>
    </location>
</feature>
<feature type="coiled-coil region" evidence="1">
    <location>
        <begin position="490"/>
        <end position="527"/>
    </location>
</feature>
<evidence type="ECO:0000313" key="4">
    <source>
        <dbReference type="EMBL" id="EGV43153.1"/>
    </source>
</evidence>
<feature type="region of interest" description="Disordered" evidence="2">
    <location>
        <begin position="698"/>
        <end position="765"/>
    </location>
</feature>
<feature type="transmembrane region" description="Helical" evidence="3">
    <location>
        <begin position="26"/>
        <end position="51"/>
    </location>
</feature>
<keyword evidence="1" id="KW-0175">Coiled coil</keyword>
<feature type="compositionally biased region" description="Basic and acidic residues" evidence="2">
    <location>
        <begin position="949"/>
        <end position="983"/>
    </location>
</feature>
<feature type="region of interest" description="Disordered" evidence="2">
    <location>
        <begin position="664"/>
        <end position="684"/>
    </location>
</feature>
<dbReference type="OrthoDB" id="9812498at2"/>
<name>G2EEB5_9FLAO</name>
<dbReference type="RefSeq" id="WP_008637712.1">
    <property type="nucleotide sequence ID" value="NZ_AFXZ01000034.1"/>
</dbReference>
<dbReference type="AlphaFoldDB" id="G2EEB5"/>
<gene>
    <name evidence="4" type="ORF">BZARG_1014</name>
</gene>
<dbReference type="EMBL" id="AFXZ01000034">
    <property type="protein sequence ID" value="EGV43153.1"/>
    <property type="molecule type" value="Genomic_DNA"/>
</dbReference>
<comment type="caution">
    <text evidence="4">The sequence shown here is derived from an EMBL/GenBank/DDBJ whole genome shotgun (WGS) entry which is preliminary data.</text>
</comment>
<evidence type="ECO:0000256" key="3">
    <source>
        <dbReference type="SAM" id="Phobius"/>
    </source>
</evidence>
<dbReference type="eggNOG" id="COG1196">
    <property type="taxonomic scope" value="Bacteria"/>
</dbReference>
<evidence type="ECO:0000256" key="1">
    <source>
        <dbReference type="SAM" id="Coils"/>
    </source>
</evidence>
<evidence type="ECO:0000256" key="2">
    <source>
        <dbReference type="SAM" id="MobiDB-lite"/>
    </source>
</evidence>
<feature type="compositionally biased region" description="Basic and acidic residues" evidence="2">
    <location>
        <begin position="703"/>
        <end position="740"/>
    </location>
</feature>
<keyword evidence="5" id="KW-1185">Reference proteome</keyword>
<evidence type="ECO:0008006" key="6">
    <source>
        <dbReference type="Google" id="ProtNLM"/>
    </source>
</evidence>
<evidence type="ECO:0000313" key="5">
    <source>
        <dbReference type="Proteomes" id="UP000003730"/>
    </source>
</evidence>
<proteinExistence type="predicted"/>
<dbReference type="Proteomes" id="UP000003730">
    <property type="component" value="Unassembled WGS sequence"/>
</dbReference>
<feature type="compositionally biased region" description="Basic and acidic residues" evidence="2">
    <location>
        <begin position="664"/>
        <end position="679"/>
    </location>
</feature>
<dbReference type="PATRIC" id="fig|1046627.3.peg.1860"/>
<organism evidence="4 5">
    <name type="scientific">Bizionia argentinensis JUB59</name>
    <dbReference type="NCBI Taxonomy" id="1046627"/>
    <lineage>
        <taxon>Bacteria</taxon>
        <taxon>Pseudomonadati</taxon>
        <taxon>Bacteroidota</taxon>
        <taxon>Flavobacteriia</taxon>
        <taxon>Flavobacteriales</taxon>
        <taxon>Flavobacteriaceae</taxon>
        <taxon>Bizionia</taxon>
    </lineage>
</organism>
<feature type="transmembrane region" description="Helical" evidence="3">
    <location>
        <begin position="57"/>
        <end position="82"/>
    </location>
</feature>
<reference evidence="4 5" key="1">
    <citation type="journal article" date="2008" name="Int. J. Syst. Evol. Microbiol.">
        <title>Bizionia argentinensis sp. nov., isolated from surface marine water in Antarctica.</title>
        <authorList>
            <person name="Bercovich A."/>
            <person name="Vazquez S.C."/>
            <person name="Yankilevich P."/>
            <person name="Coria S.H."/>
            <person name="Foti M."/>
            <person name="Hernandez E."/>
            <person name="Vidal A."/>
            <person name="Ruberto L."/>
            <person name="Melo C."/>
            <person name="Marenssi S."/>
            <person name="Criscuolo M."/>
            <person name="Memoli M."/>
            <person name="Arguelles M."/>
            <person name="Mac Cormack W.P."/>
        </authorList>
    </citation>
    <scope>NUCLEOTIDE SEQUENCE [LARGE SCALE GENOMIC DNA]</scope>
    <source>
        <strain evidence="4 5">JUB59</strain>
    </source>
</reference>
<accession>G2EEB5</accession>
<feature type="transmembrane region" description="Helical" evidence="3">
    <location>
        <begin position="152"/>
        <end position="174"/>
    </location>
</feature>
<feature type="compositionally biased region" description="Gly residues" evidence="2">
    <location>
        <begin position="988"/>
        <end position="999"/>
    </location>
</feature>
<keyword evidence="3" id="KW-0812">Transmembrane</keyword>
<sequence>MTQFDTILQKLEAFVRRYYTNELIKGSILFFAIGFLYFLFTLFLEYIFWLNVTSRTVLFWIFIIVEVGLFIKFMAIPLAHLFKLKKGIDYVKASKIIGTHFPEVNDKLLNVLQLKEKGLESELLLASINQKSEELQPVPFKLAINFKQNLRYVRYAAIPIVIILLSILSGKINWFSDSYKRVINHSTAYEPPAPFQFFVVNDNLMATENKDFILQVKTVGDVIPENAKITYNNESYFLQQKGAGDFEFVFSRLKNNIAFRLSANSVKSKPYILKVAEVPSIVGFQMVLDYPAYINKTDEVLTGTGNAVVPQGTKISWKLQTKATEDVRLYTGDTVQFLSESSNQFILDRTVQNTFDYTIATSNKSLKDYERLAFSIDVIKDDYPELRVKMEVDSINQQNMYFFGQATDDYGLRKLQLVYYPSSDESKREIEGIPISNGNVGEFITAFPNNLELEDGVSYEFYFQVFDNDFISGYKSTKSRVFSFRKLTTAETEDKQLRQQNETIKDLNNSLEKMDAREKELEEFSKTQKEKSELNFNDKKKFDNFLKRQKQQEEMMKNFNKKLTDNLEEFQKDSKQEDAYKEDLKERLKENEAQLKKDEKILDELEKLQEKINKETLSEKLEELAKQNKNQKRSLEQLLELTKRYYVAKKLEKLQQNLEKLADDQEKLSEEKENNNTKEEQDDLNENFDEFQKALEELQNDNKALRKPMDVPKDEKKEESIKEDQQKASEELGEKQKNEDQDQDEDAQENQKNAQKKQKQAAEKMKQLGEKMKMAMQSSGGEQMQEDLDMLRQILDNLILFSFEQEDLMDRFKSIEINHNKYASYLRNQNDLKEHFSHVDDSLFALSLRQPKLSETVNKEISEVFFNIDKSLEQFSENRLYQGVGNQQYTITAANNLADFLSDIMDQMQMSMQASGSGSSGKPEQGLPDIIMSQEDLNKEMQKGMNKGEQGEPKDKGEDEKGKEEGEKPGEKGKTGKDGKSGEEGQSGNEGGSQMGEGAGSEISKGELFRIYQQQQQIRQALQEKLSKEGETEAGNAILKQMEDVEMDLLNKGMTNQTLQKMMNLQHQLMKLDNATLEQGEDTKRKAETNKRAFQNNTNNQIPKAKEYFNTIEILNRQSLPLQPVYKKKVKDYFKKAND</sequence>
<keyword evidence="3" id="KW-0472">Membrane</keyword>
<keyword evidence="3" id="KW-1133">Transmembrane helix</keyword>